<evidence type="ECO:0000256" key="1">
    <source>
        <dbReference type="SAM" id="MobiDB-lite"/>
    </source>
</evidence>
<accession>A0A1G7RQC9</accession>
<dbReference type="EMBL" id="FNCC01000005">
    <property type="protein sequence ID" value="SDG13017.1"/>
    <property type="molecule type" value="Genomic_DNA"/>
</dbReference>
<feature type="compositionally biased region" description="Low complexity" evidence="1">
    <location>
        <begin position="7"/>
        <end position="21"/>
    </location>
</feature>
<evidence type="ECO:0000313" key="3">
    <source>
        <dbReference type="Proteomes" id="UP000199623"/>
    </source>
</evidence>
<proteinExistence type="predicted"/>
<gene>
    <name evidence="2" type="ORF">SAMN05216553_105483</name>
</gene>
<dbReference type="Proteomes" id="UP000199623">
    <property type="component" value="Unassembled WGS sequence"/>
</dbReference>
<evidence type="ECO:0000313" key="2">
    <source>
        <dbReference type="EMBL" id="SDG13017.1"/>
    </source>
</evidence>
<protein>
    <submittedName>
        <fullName evidence="2">Uncharacterized protein</fullName>
    </submittedName>
</protein>
<keyword evidence="3" id="KW-1185">Reference proteome</keyword>
<dbReference type="AlphaFoldDB" id="A0A1G7RQC9"/>
<feature type="compositionally biased region" description="Low complexity" evidence="1">
    <location>
        <begin position="27"/>
        <end position="37"/>
    </location>
</feature>
<name>A0A1G7RQC9_9PSEU</name>
<feature type="region of interest" description="Disordered" evidence="1">
    <location>
        <begin position="1"/>
        <end position="37"/>
    </location>
</feature>
<dbReference type="STRING" id="200378.SAMN05216553_105483"/>
<organism evidence="2 3">
    <name type="scientific">Lentzea fradiae</name>
    <dbReference type="NCBI Taxonomy" id="200378"/>
    <lineage>
        <taxon>Bacteria</taxon>
        <taxon>Bacillati</taxon>
        <taxon>Actinomycetota</taxon>
        <taxon>Actinomycetes</taxon>
        <taxon>Pseudonocardiales</taxon>
        <taxon>Pseudonocardiaceae</taxon>
        <taxon>Lentzea</taxon>
    </lineage>
</organism>
<sequence length="100" mass="10710">MRRSRTRACAIAAPARTQARTAHAHASRTPAHAHASRIPGRAHVVHPHAGWMPDGVHVCAGPMSDRAHVVHVREPLTAVTNPARVVRAEAGEPEVVEYSA</sequence>
<reference evidence="3" key="1">
    <citation type="submission" date="2016-10" db="EMBL/GenBank/DDBJ databases">
        <authorList>
            <person name="Varghese N."/>
            <person name="Submissions S."/>
        </authorList>
    </citation>
    <scope>NUCLEOTIDE SEQUENCE [LARGE SCALE GENOMIC DNA]</scope>
    <source>
        <strain evidence="3">CGMCC 4.3506</strain>
    </source>
</reference>